<sequence length="290" mass="33732">MLYNIIIIIIIFSVNYVVYTLRCHGDATCRFIISFNESFPPEHLWPKDCRFNIKETDIKQCSCYFEVDYETQTTEIRLEADPYMYHLYNSLGTNSPITTVALSNYFHHNKRVSMFTVSSRCYTSTFCIIDEIDYLLQVFSTRTSRSLNVWDEIDNLLFQFSPATALISCFNSQNNTSSQCSGSKHHNCLATLPQWNSSVDAICDAVPTTDDVKLKIRSSYIHELTKLHEVERYWTILCNQSNCNSKEVYTKVIDLSYQFIYGPSKDIIPLVNRCSRNQFFVLIFIIPFLI</sequence>
<name>A0A815JRV3_9BILA</name>
<dbReference type="Proteomes" id="UP000663868">
    <property type="component" value="Unassembled WGS sequence"/>
</dbReference>
<evidence type="ECO:0000313" key="1">
    <source>
        <dbReference type="EMBL" id="CAF1385144.1"/>
    </source>
</evidence>
<accession>A0A815JRV3</accession>
<gene>
    <name evidence="1" type="ORF">IZO911_LOCUS38639</name>
    <name evidence="2" type="ORF">KXQ929_LOCUS32342</name>
</gene>
<dbReference type="EMBL" id="CAJNOE010001086">
    <property type="protein sequence ID" value="CAF1385144.1"/>
    <property type="molecule type" value="Genomic_DNA"/>
</dbReference>
<protein>
    <submittedName>
        <fullName evidence="1">Uncharacterized protein</fullName>
    </submittedName>
</protein>
<proteinExistence type="predicted"/>
<evidence type="ECO:0000313" key="2">
    <source>
        <dbReference type="EMBL" id="CAF4064339.1"/>
    </source>
</evidence>
<evidence type="ECO:0000313" key="3">
    <source>
        <dbReference type="Proteomes" id="UP000663860"/>
    </source>
</evidence>
<organism evidence="1 3">
    <name type="scientific">Adineta steineri</name>
    <dbReference type="NCBI Taxonomy" id="433720"/>
    <lineage>
        <taxon>Eukaryota</taxon>
        <taxon>Metazoa</taxon>
        <taxon>Spiralia</taxon>
        <taxon>Gnathifera</taxon>
        <taxon>Rotifera</taxon>
        <taxon>Eurotatoria</taxon>
        <taxon>Bdelloidea</taxon>
        <taxon>Adinetida</taxon>
        <taxon>Adinetidae</taxon>
        <taxon>Adineta</taxon>
    </lineage>
</organism>
<comment type="caution">
    <text evidence="1">The sequence shown here is derived from an EMBL/GenBank/DDBJ whole genome shotgun (WGS) entry which is preliminary data.</text>
</comment>
<dbReference type="Proteomes" id="UP000663860">
    <property type="component" value="Unassembled WGS sequence"/>
</dbReference>
<dbReference type="AlphaFoldDB" id="A0A815JRV3"/>
<reference evidence="1" key="1">
    <citation type="submission" date="2021-02" db="EMBL/GenBank/DDBJ databases">
        <authorList>
            <person name="Nowell W R."/>
        </authorList>
    </citation>
    <scope>NUCLEOTIDE SEQUENCE</scope>
</reference>
<dbReference type="EMBL" id="CAJOBB010003900">
    <property type="protein sequence ID" value="CAF4064339.1"/>
    <property type="molecule type" value="Genomic_DNA"/>
</dbReference>